<accession>A0A7I0HQT2</accession>
<reference evidence="1" key="1">
    <citation type="submission" date="2018-10" db="EMBL/GenBank/DDBJ databases">
        <authorList>
            <person name="Vincent A.T."/>
            <person name="Schiettekatte O."/>
            <person name="Bourhy P."/>
            <person name="Veyrier F.J."/>
            <person name="Picardeau M."/>
        </authorList>
    </citation>
    <scope>NUCLEOTIDE SEQUENCE</scope>
    <source>
        <strain evidence="1">201800295</strain>
    </source>
</reference>
<protein>
    <submittedName>
        <fullName evidence="2">Uncharacterized protein</fullName>
    </submittedName>
</protein>
<dbReference type="EMBL" id="RQFT01000010">
    <property type="protein sequence ID" value="TGL04714.1"/>
    <property type="molecule type" value="Genomic_DNA"/>
</dbReference>
<name>A0A7I0HQT2_9LEPT</name>
<dbReference type="RefSeq" id="WP_135742843.1">
    <property type="nucleotide sequence ID" value="NZ_RQFD01000003.1"/>
</dbReference>
<keyword evidence="3" id="KW-1185">Reference proteome</keyword>
<sequence>MEYVESLLEEYFDVSRTVELEKESNGKNREWIDCLLAIEEEICWEFNVPPTNKFRDLFRLIPKEISKEIYVSTSIQTLSREKARYFYRPNESLFNQSKAA</sequence>
<evidence type="ECO:0000313" key="4">
    <source>
        <dbReference type="Proteomes" id="UP000297641"/>
    </source>
</evidence>
<dbReference type="OrthoDB" id="332020at2"/>
<evidence type="ECO:0000313" key="3">
    <source>
        <dbReference type="Proteomes" id="UP000297617"/>
    </source>
</evidence>
<comment type="caution">
    <text evidence="2">The sequence shown here is derived from an EMBL/GenBank/DDBJ whole genome shotgun (WGS) entry which is preliminary data.</text>
</comment>
<dbReference type="EMBL" id="RQFD01000003">
    <property type="protein sequence ID" value="TGK52489.1"/>
    <property type="molecule type" value="Genomic_DNA"/>
</dbReference>
<organism evidence="2 4">
    <name type="scientific">Leptospira bouyouniensis</name>
    <dbReference type="NCBI Taxonomy" id="2484911"/>
    <lineage>
        <taxon>Bacteria</taxon>
        <taxon>Pseudomonadati</taxon>
        <taxon>Spirochaetota</taxon>
        <taxon>Spirochaetia</taxon>
        <taxon>Leptospirales</taxon>
        <taxon>Leptospiraceae</taxon>
        <taxon>Leptospira</taxon>
    </lineage>
</organism>
<evidence type="ECO:0000313" key="1">
    <source>
        <dbReference type="EMBL" id="TGK52489.1"/>
    </source>
</evidence>
<evidence type="ECO:0000313" key="2">
    <source>
        <dbReference type="EMBL" id="TGL04714.1"/>
    </source>
</evidence>
<dbReference type="Proteomes" id="UP000297641">
    <property type="component" value="Unassembled WGS sequence"/>
</dbReference>
<reference evidence="2 4" key="2">
    <citation type="journal article" date="2019" name="PLoS Negl. Trop. Dis.">
        <title>Revisiting the worldwide diversity of Leptospira species in the environment.</title>
        <authorList>
            <person name="Vincent A.T."/>
            <person name="Schiettekatte O."/>
            <person name="Bourhy P."/>
            <person name="Veyrier F.J."/>
            <person name="Picardeau M."/>
        </authorList>
    </citation>
    <scope>NUCLEOTIDE SEQUENCE [LARGE SCALE GENOMIC DNA]</scope>
    <source>
        <strain evidence="2 4">201800273</strain>
        <strain evidence="1">201800295</strain>
    </source>
</reference>
<dbReference type="Proteomes" id="UP000297617">
    <property type="component" value="Unassembled WGS sequence"/>
</dbReference>
<proteinExistence type="predicted"/>
<dbReference type="AlphaFoldDB" id="A0A7I0HQT2"/>
<gene>
    <name evidence="1" type="ORF">EHQ10_01680</name>
    <name evidence="2" type="ORF">EHQ43_10480</name>
</gene>